<evidence type="ECO:0008006" key="5">
    <source>
        <dbReference type="Google" id="ProtNLM"/>
    </source>
</evidence>
<gene>
    <name evidence="3" type="ORF">QM012_006595</name>
</gene>
<accession>A0ABR0TQP5</accession>
<proteinExistence type="predicted"/>
<evidence type="ECO:0000259" key="2">
    <source>
        <dbReference type="Pfam" id="PF17172"/>
    </source>
</evidence>
<dbReference type="InterPro" id="IPR012336">
    <property type="entry name" value="Thioredoxin-like_fold"/>
</dbReference>
<dbReference type="PANTHER" id="PTHR12289">
    <property type="entry name" value="METAXIN RELATED"/>
    <property type="match status" value="1"/>
</dbReference>
<evidence type="ECO:0000313" key="4">
    <source>
        <dbReference type="Proteomes" id="UP001341245"/>
    </source>
</evidence>
<keyword evidence="4" id="KW-1185">Reference proteome</keyword>
<dbReference type="PANTHER" id="PTHR12289:SF44">
    <property type="entry name" value="OUTER MEMBRANE PROTEIN (SAM35), PUTATIVE (AFU_ORTHOLOGUE AFUA_1G13180)-RELATED"/>
    <property type="match status" value="1"/>
</dbReference>
<evidence type="ECO:0000259" key="1">
    <source>
        <dbReference type="Pfam" id="PF17171"/>
    </source>
</evidence>
<protein>
    <recommendedName>
        <fullName evidence="5">Mitochondrial outer membrane protein (Sam35)</fullName>
    </recommendedName>
</protein>
<dbReference type="InterPro" id="IPR033468">
    <property type="entry name" value="Metaxin_GST"/>
</dbReference>
<name>A0ABR0TQP5_AURPU</name>
<comment type="caution">
    <text evidence="3">The sequence shown here is derived from an EMBL/GenBank/DDBJ whole genome shotgun (WGS) entry which is preliminary data.</text>
</comment>
<reference evidence="3 4" key="1">
    <citation type="submission" date="2023-11" db="EMBL/GenBank/DDBJ databases">
        <title>Draft genome sequence and annotation of the polyextremotolerant black yeast-like fungus Aureobasidium pullulans NRRL 62042.</title>
        <authorList>
            <person name="Dielentheis-Frenken M.R.E."/>
            <person name="Wibberg D."/>
            <person name="Blank L.M."/>
            <person name="Tiso T."/>
        </authorList>
    </citation>
    <scope>NUCLEOTIDE SEQUENCE [LARGE SCALE GENOMIC DNA]</scope>
    <source>
        <strain evidence="3 4">NRRL 62042</strain>
    </source>
</reference>
<dbReference type="Pfam" id="PF17172">
    <property type="entry name" value="GST_N_4"/>
    <property type="match status" value="1"/>
</dbReference>
<organism evidence="3 4">
    <name type="scientific">Aureobasidium pullulans</name>
    <name type="common">Black yeast</name>
    <name type="synonym">Pullularia pullulans</name>
    <dbReference type="NCBI Taxonomy" id="5580"/>
    <lineage>
        <taxon>Eukaryota</taxon>
        <taxon>Fungi</taxon>
        <taxon>Dikarya</taxon>
        <taxon>Ascomycota</taxon>
        <taxon>Pezizomycotina</taxon>
        <taxon>Dothideomycetes</taxon>
        <taxon>Dothideomycetidae</taxon>
        <taxon>Dothideales</taxon>
        <taxon>Saccotheciaceae</taxon>
        <taxon>Aureobasidium</taxon>
    </lineage>
</organism>
<feature type="domain" description="Metaxin glutathione S-transferase" evidence="1">
    <location>
        <begin position="221"/>
        <end position="285"/>
    </location>
</feature>
<dbReference type="EMBL" id="JASGXD010000004">
    <property type="protein sequence ID" value="KAK6006185.1"/>
    <property type="molecule type" value="Genomic_DNA"/>
</dbReference>
<dbReference type="InterPro" id="IPR050931">
    <property type="entry name" value="Mito_Protein_Transport_Metaxin"/>
</dbReference>
<dbReference type="CDD" id="cd03193">
    <property type="entry name" value="GST_C_Metaxin"/>
    <property type="match status" value="1"/>
</dbReference>
<sequence>MTQDSNSGRRDWRDMFAVPPVIKQIFAKFPLSTYSANALPTRSPTHRDQHTLYTWTTPEEASANKASFNPTCLKWQTYLLFQGIAFRSRSSNNHASPSGSLPFLIPANSSTPIASSKLESWASTHNSNSKSKAASSDTQSSRQDVYTSLLEHAVRRAWLYLLYLDPDNFGHVATKLYVSPSSSNTLVAMAISYQLRDAATQELVKTTPAVKAQDILDEAVDAFAALSTLLGEETWYFENKTPTLFDASVFAYTHLLLNESMGWRNNPLADKLATFYNLVDHRNRILRDYYRA</sequence>
<dbReference type="Proteomes" id="UP001341245">
    <property type="component" value="Unassembled WGS sequence"/>
</dbReference>
<dbReference type="Pfam" id="PF17171">
    <property type="entry name" value="GST_C_6"/>
    <property type="match status" value="1"/>
</dbReference>
<evidence type="ECO:0000313" key="3">
    <source>
        <dbReference type="EMBL" id="KAK6006185.1"/>
    </source>
</evidence>
<feature type="domain" description="Thioredoxin-like fold" evidence="2">
    <location>
        <begin position="70"/>
        <end position="168"/>
    </location>
</feature>
<dbReference type="InterPro" id="IPR021211">
    <property type="entry name" value="SAM35"/>
</dbReference>
<dbReference type="Pfam" id="PF10806">
    <property type="entry name" value="SAM35"/>
    <property type="match status" value="1"/>
</dbReference>